<dbReference type="GeneID" id="114448497"/>
<reference evidence="10" key="1">
    <citation type="submission" date="2025-08" db="UniProtKB">
        <authorList>
            <consortium name="RefSeq"/>
        </authorList>
    </citation>
    <scope>IDENTIFICATION</scope>
</reference>
<feature type="chain" id="PRO_5028027922" evidence="7">
    <location>
        <begin position="27"/>
        <end position="697"/>
    </location>
</feature>
<dbReference type="FunFam" id="3.40.50.300:FF:000366">
    <property type="entry name" value="GTPase, IMAP family member 2"/>
    <property type="match status" value="2"/>
</dbReference>
<dbReference type="Gene3D" id="3.40.50.300">
    <property type="entry name" value="P-loop containing nucleotide triphosphate hydrolases"/>
    <property type="match status" value="2"/>
</dbReference>
<protein>
    <submittedName>
        <fullName evidence="10">Uncharacterized protein LOC114448497</fullName>
    </submittedName>
</protein>
<dbReference type="Pfam" id="PF04548">
    <property type="entry name" value="AIG1"/>
    <property type="match status" value="2"/>
</dbReference>
<feature type="region of interest" description="Disordered" evidence="5">
    <location>
        <begin position="596"/>
        <end position="626"/>
    </location>
</feature>
<organism evidence="9 10">
    <name type="scientific">Parambassis ranga</name>
    <name type="common">Indian glassy fish</name>
    <dbReference type="NCBI Taxonomy" id="210632"/>
    <lineage>
        <taxon>Eukaryota</taxon>
        <taxon>Metazoa</taxon>
        <taxon>Chordata</taxon>
        <taxon>Craniata</taxon>
        <taxon>Vertebrata</taxon>
        <taxon>Euteleostomi</taxon>
        <taxon>Actinopterygii</taxon>
        <taxon>Neopterygii</taxon>
        <taxon>Teleostei</taxon>
        <taxon>Neoteleostei</taxon>
        <taxon>Acanthomorphata</taxon>
        <taxon>Ovalentaria</taxon>
        <taxon>Ambassidae</taxon>
        <taxon>Parambassis</taxon>
    </lineage>
</organism>
<feature type="transmembrane region" description="Helical" evidence="6">
    <location>
        <begin position="661"/>
        <end position="684"/>
    </location>
</feature>
<dbReference type="InParanoid" id="A0A6P7K0N3"/>
<keyword evidence="2" id="KW-0547">Nucleotide-binding</keyword>
<accession>A0A6P7K0N3</accession>
<dbReference type="RefSeq" id="XP_028281316.1">
    <property type="nucleotide sequence ID" value="XM_028425515.1"/>
</dbReference>
<evidence type="ECO:0000313" key="10">
    <source>
        <dbReference type="RefSeq" id="XP_028281316.1"/>
    </source>
</evidence>
<evidence type="ECO:0000259" key="8">
    <source>
        <dbReference type="PROSITE" id="PS51720"/>
    </source>
</evidence>
<feature type="domain" description="AIG1-type G" evidence="8">
    <location>
        <begin position="35"/>
        <end position="236"/>
    </location>
</feature>
<evidence type="ECO:0000256" key="3">
    <source>
        <dbReference type="ARBA" id="ARBA00023134"/>
    </source>
</evidence>
<dbReference type="InterPro" id="IPR027417">
    <property type="entry name" value="P-loop_NTPase"/>
</dbReference>
<evidence type="ECO:0000256" key="7">
    <source>
        <dbReference type="SAM" id="SignalP"/>
    </source>
</evidence>
<evidence type="ECO:0000256" key="1">
    <source>
        <dbReference type="ARBA" id="ARBA00008535"/>
    </source>
</evidence>
<evidence type="ECO:0000256" key="6">
    <source>
        <dbReference type="SAM" id="Phobius"/>
    </source>
</evidence>
<dbReference type="AlphaFoldDB" id="A0A6P7K0N3"/>
<evidence type="ECO:0000256" key="4">
    <source>
        <dbReference type="SAM" id="Coils"/>
    </source>
</evidence>
<keyword evidence="7" id="KW-0732">Signal</keyword>
<keyword evidence="9" id="KW-1185">Reference proteome</keyword>
<dbReference type="InterPro" id="IPR045058">
    <property type="entry name" value="GIMA/IAN/Toc"/>
</dbReference>
<keyword evidence="3" id="KW-0342">GTP-binding</keyword>
<evidence type="ECO:0000313" key="9">
    <source>
        <dbReference type="Proteomes" id="UP000515145"/>
    </source>
</evidence>
<feature type="signal peptide" evidence="7">
    <location>
        <begin position="1"/>
        <end position="26"/>
    </location>
</feature>
<dbReference type="PROSITE" id="PS51720">
    <property type="entry name" value="G_AIG1"/>
    <property type="match status" value="2"/>
</dbReference>
<comment type="similarity">
    <text evidence="1">Belongs to the TRAFAC class TrmE-Era-EngA-EngB-Septin-like GTPase superfamily. AIG1/Toc34/Toc159-like paraseptin GTPase family. IAN subfamily.</text>
</comment>
<feature type="coiled-coil region" evidence="4">
    <location>
        <begin position="225"/>
        <end position="267"/>
    </location>
</feature>
<dbReference type="InterPro" id="IPR006703">
    <property type="entry name" value="G_AIG1"/>
</dbReference>
<sequence>MLHVQAWIPVCILHLLLILCGQTAHCKDGRGSADIKEFRLILVGKTGSGKSASGNTILDRPTAFKAGTSPESVTEDCQKQEAHIGDRRIVVIDTPGLFDTKKTETQVKVNIEQCVNESVPGPHAFLLVVSLKSRFTQEERNTVKWIQDNFGKDADLYTIVLFTHADLLEGKSVKEYLSESKHLRRLINQCGGRNHSLINNSRSKRIQVRELLDKIEQMVEENGGRHYTNEMYQEAQRKLEEERERQRKEEELKRKEEEERIREHQRQIDWCKMMPIVSAGVVGAGVFFASHPLMALGAAIGLTQGYNCTDEIGSPLCKAYGLPEVSQKTNVNVEAQSSFTAQLWENTFGHLGPGKGRSKVMAEAIPLREKKQKSLPRSDGCGLNNFDALDLSGGLRIVLVGKTGSGKSATGNTILGRAAFKEDPSPVSVTKHCETGSGEVDGTMVQVIDTPGLFDTAITEEDLKTRIEECVKMSVPGPHAFLLVIRLGVRFTEEERNAVKWIQDNFGDDASMYTIMLFTCKDQAKADNALKECKELRRLSITFGRRYHAFNNNDADDRVQVKELITMIKEMIQENGGKHYTNEMYEKAQRKLREEEEKKKQEEEEKKEEERKMWDAQREMQEKEKAKEKRVKRKNIRVATAAALVLVLAAVVIAVGASTTVALALGAPALVLGVLCGLAAILMWKGINCKAKGSVPV</sequence>
<dbReference type="SUPFAM" id="SSF52540">
    <property type="entry name" value="P-loop containing nucleoside triphosphate hydrolases"/>
    <property type="match status" value="2"/>
</dbReference>
<keyword evidence="6" id="KW-1133">Transmembrane helix</keyword>
<feature type="transmembrane region" description="Helical" evidence="6">
    <location>
        <begin position="635"/>
        <end position="655"/>
    </location>
</feature>
<dbReference type="OrthoDB" id="8954335at2759"/>
<evidence type="ECO:0000256" key="2">
    <source>
        <dbReference type="ARBA" id="ARBA00022741"/>
    </source>
</evidence>
<keyword evidence="6" id="KW-0812">Transmembrane</keyword>
<proteinExistence type="inferred from homology"/>
<dbReference type="FunCoup" id="A0A6P7K0N3">
    <property type="interactions" value="502"/>
</dbReference>
<dbReference type="PANTHER" id="PTHR10903:SF112">
    <property type="entry name" value="SI:CH211-113E8.5"/>
    <property type="match status" value="1"/>
</dbReference>
<evidence type="ECO:0000256" key="5">
    <source>
        <dbReference type="SAM" id="MobiDB-lite"/>
    </source>
</evidence>
<feature type="domain" description="AIG1-type G" evidence="8">
    <location>
        <begin position="392"/>
        <end position="589"/>
    </location>
</feature>
<dbReference type="CDD" id="cd01852">
    <property type="entry name" value="AIG1"/>
    <property type="match status" value="2"/>
</dbReference>
<keyword evidence="6" id="KW-0472">Membrane</keyword>
<keyword evidence="4" id="KW-0175">Coiled coil</keyword>
<dbReference type="PANTHER" id="PTHR10903">
    <property type="entry name" value="GTPASE, IMAP FAMILY MEMBER-RELATED"/>
    <property type="match status" value="1"/>
</dbReference>
<feature type="transmembrane region" description="Helical" evidence="6">
    <location>
        <begin position="273"/>
        <end position="296"/>
    </location>
</feature>
<dbReference type="Proteomes" id="UP000515145">
    <property type="component" value="Chromosome 1"/>
</dbReference>
<gene>
    <name evidence="10" type="primary">LOC114448497</name>
</gene>
<name>A0A6P7K0N3_9TELE</name>
<dbReference type="GO" id="GO:0005525">
    <property type="term" value="F:GTP binding"/>
    <property type="evidence" value="ECO:0007669"/>
    <property type="project" value="UniProtKB-KW"/>
</dbReference>